<dbReference type="SMART" id="SM00089">
    <property type="entry name" value="PKD"/>
    <property type="match status" value="3"/>
</dbReference>
<dbReference type="SUPFAM" id="SSF49299">
    <property type="entry name" value="PKD domain"/>
    <property type="match status" value="3"/>
</dbReference>
<feature type="domain" description="PKD" evidence="3">
    <location>
        <begin position="20"/>
        <end position="89"/>
    </location>
</feature>
<comment type="caution">
    <text evidence="5">The sequence shown here is derived from an EMBL/GenBank/DDBJ whole genome shotgun (WGS) entry which is preliminary data.</text>
</comment>
<feature type="domain" description="HYR" evidence="4">
    <location>
        <begin position="568"/>
        <end position="647"/>
    </location>
</feature>
<evidence type="ECO:0000313" key="6">
    <source>
        <dbReference type="Proteomes" id="UP000245370"/>
    </source>
</evidence>
<feature type="domain" description="HYR" evidence="4">
    <location>
        <begin position="1114"/>
        <end position="1193"/>
    </location>
</feature>
<dbReference type="InterPro" id="IPR013783">
    <property type="entry name" value="Ig-like_fold"/>
</dbReference>
<dbReference type="InterPro" id="IPR035986">
    <property type="entry name" value="PKD_dom_sf"/>
</dbReference>
<feature type="domain" description="HYR" evidence="4">
    <location>
        <begin position="880"/>
        <end position="959"/>
    </location>
</feature>
<feature type="domain" description="HYR" evidence="4">
    <location>
        <begin position="960"/>
        <end position="1037"/>
    </location>
</feature>
<dbReference type="Pfam" id="PF18911">
    <property type="entry name" value="PKD_4"/>
    <property type="match status" value="3"/>
</dbReference>
<dbReference type="PANTHER" id="PTHR24273:SF32">
    <property type="entry name" value="HYALIN"/>
    <property type="match status" value="1"/>
</dbReference>
<dbReference type="OrthoDB" id="9805017at2"/>
<dbReference type="CDD" id="cd00146">
    <property type="entry name" value="PKD"/>
    <property type="match status" value="3"/>
</dbReference>
<keyword evidence="2" id="KW-0732">Signal</keyword>
<dbReference type="SUPFAM" id="SSF49899">
    <property type="entry name" value="Concanavalin A-like lectins/glucanases"/>
    <property type="match status" value="1"/>
</dbReference>
<feature type="domain" description="HYR" evidence="4">
    <location>
        <begin position="1350"/>
        <end position="1427"/>
    </location>
</feature>
<gene>
    <name evidence="5" type="ORF">DIT68_11005</name>
</gene>
<dbReference type="GO" id="GO:0005975">
    <property type="term" value="P:carbohydrate metabolic process"/>
    <property type="evidence" value="ECO:0007669"/>
    <property type="project" value="UniProtKB-ARBA"/>
</dbReference>
<proteinExistence type="predicted"/>
<dbReference type="PROSITE" id="PS50093">
    <property type="entry name" value="PKD"/>
    <property type="match status" value="3"/>
</dbReference>
<dbReference type="InterPro" id="IPR013320">
    <property type="entry name" value="ConA-like_dom_sf"/>
</dbReference>
<dbReference type="InterPro" id="IPR000601">
    <property type="entry name" value="PKD_dom"/>
</dbReference>
<dbReference type="GO" id="GO:0004553">
    <property type="term" value="F:hydrolase activity, hydrolyzing O-glycosyl compounds"/>
    <property type="evidence" value="ECO:0007669"/>
    <property type="project" value="UniProtKB-ARBA"/>
</dbReference>
<feature type="domain" description="PKD" evidence="3">
    <location>
        <begin position="131"/>
        <end position="178"/>
    </location>
</feature>
<reference evidence="5 6" key="2">
    <citation type="submission" date="2018-05" db="EMBL/GenBank/DDBJ databases">
        <authorList>
            <person name="Lanie J.A."/>
            <person name="Ng W.-L."/>
            <person name="Kazmierczak K.M."/>
            <person name="Andrzejewski T.M."/>
            <person name="Davidsen T.M."/>
            <person name="Wayne K.J."/>
            <person name="Tettelin H."/>
            <person name="Glass J.I."/>
            <person name="Rusch D."/>
            <person name="Podicherti R."/>
            <person name="Tsui H.-C.T."/>
            <person name="Winkler M.E."/>
        </authorList>
    </citation>
    <scope>NUCLEOTIDE SEQUENCE [LARGE SCALE GENOMIC DNA]</scope>
    <source>
        <strain evidence="5 6">C305</strain>
    </source>
</reference>
<dbReference type="RefSeq" id="WP_109359859.1">
    <property type="nucleotide sequence ID" value="NZ_QFRJ01000008.1"/>
</dbReference>
<accession>A0A2U2XBL5</accession>
<evidence type="ECO:0000259" key="3">
    <source>
        <dbReference type="PROSITE" id="PS50093"/>
    </source>
</evidence>
<name>A0A2U2XBL5_9FLAO</name>
<feature type="domain" description="HYR" evidence="4">
    <location>
        <begin position="724"/>
        <end position="803"/>
    </location>
</feature>
<evidence type="ECO:0000256" key="2">
    <source>
        <dbReference type="SAM" id="SignalP"/>
    </source>
</evidence>
<keyword evidence="6" id="KW-1185">Reference proteome</keyword>
<feature type="signal peptide" evidence="2">
    <location>
        <begin position="1"/>
        <end position="18"/>
    </location>
</feature>
<sequence>MKRTLFTLLFLLALYSNAQVTASFSALPSGGTSIPHTVFFTDQSTFPDTWLWNFGDGSTSTAQNPIHTYTSYGEYAVSLSIQDTMTGASDVENKIAYIKISAPEADIGGPTFGYFGCGPLTVNFLDASVANGSPIVGWLWDFGDGTTSTNQNPSHTYNTSGVYTVSLTITDSFGNTDSELFTNMVQTIGPNSNFQVSKRLIQPNTSVTFTDLTTFGSPAVGWSWNFGDGSPNSNLQNPSHTYTTSGDYTVSLTVTDLDGCSRTLTRTAYIKVLDCPINVTENNDTGECEASVVLPDFQGITNGNAVNLDGVNDYINAPLPAIFNNIGTNDFTIEMWVNRAAGSSTRRMFFAQLDLNNFTSIMLSSSGELFVYVIDNGNVYSVNSQNNIPINQWTHLAFRWNASLNKITVLINGIELLSTISGGTSSFGNDNTMTIGAKTDGSQVFKGAIDEVRIWNEERSTAAIVASMNSCVSETVPNLVAYYRLDEIPGSTTVNDETGNGYSGDLMNSNTSTAWNEGTISCDGYATNDFTNTNNASGVYPIGNTTVTWTATNALGDSVTCTQDVTVVDNENPTITCPADITINTDAGLCTSTSPIGTATGTDNCATPTITNNAPASFPIGNTTVTWTSTDAAGNFVTCDQIVTVVDNENPTITCPADITINTDAGLCTSSSPIGTATGTDNCATPTITNNAPASFPIGNTTVTWTSTDAAGNFVICDQIVTVEDNENPTITCPADLTINTDAGLCTSTSPIGTATGTDNCATPTITNNAPASFPIGNTTVTWTSTDASGNFVTCDQIVMVVDNENPTISCPADITINTDAGLCTSTSPIGTATGMDNCATPTITNNAPASFPIGNTTVTWTSTDAAGNFVICDQIVTVEDNENPTITCPSDITINTDTGLCTSTTSIGTATGTDNCGTPTITNNAPVSFPIGNTTVTWTSTDAAGNFVTCDQIVTVVDNENPTISCPADITINTDAGLCTSTSPIGTATGTDNCATPTITNNAPASFPIGNTTVTWTSTDAAGNFVTCDQIVTVVDNENPTITCPSDITINSDAGLCTSTSPIGTATGTDNCAAPAITNNAPASFPIGNTTVTWTSTDAAGNFVTCDQIVTVVDNEDPTITCPANITINTDAGLCTSTSPIGTATGTDNCATPTITNNAPASFPIGNTTVTWTSTDAAGNFVTCDQIVTVVDNENPTITCPANITINTDAGLCTSTSPIGTATGTDNCATPTITNNAPASFPIGNTTVTWTSTDASGNFVTCDQIVTVVDNENPTISCPSDITINTDAGLCTSTSSIGTATGTDNCATPTITNNAPASFPIGNTTVTWTSTDAAGNFVTCDQIVTVVDNENPTITCPANITINTDAGLCTSTSPIGTATGTDNCATPTITNNAPASFPIGNTTVTWTSTDASGNFVTCDQIVTVVDNENPTISCPSDITINTDAGLCTSTSSIGTATGTDNCAAPTITNNAPASFPIGNTTVTWTSTDGVGNFVTCTQVVTVVDNEDPTISCPGNIIAYADDNCDFILADYTALATSSDNCTSLPIITQSPIAGSVLNGAGIHVITLTATDDYGNTSDCTFEVNLIDTISPIVNCLSNQTEILDEFCQFIMPDYSLMTDLSDNCSDEIYVTQFPEAGTVYDGVQNLPITLTFEDISGNITTCNFEIEVITDGINPGCLEDIFITTLLTPNGDGRNDTWIVRELDFIKDCTVQIFNRWGQKVYETVNYQNDWGGEYKGEQLPDGAYVYVIICNDEIKYSGPLTIMSSSN</sequence>
<dbReference type="PANTHER" id="PTHR24273">
    <property type="entry name" value="FI04643P-RELATED"/>
    <property type="match status" value="1"/>
</dbReference>
<dbReference type="Gene3D" id="2.60.40.10">
    <property type="entry name" value="Immunoglobulins"/>
    <property type="match status" value="3"/>
</dbReference>
<dbReference type="InterPro" id="IPR003410">
    <property type="entry name" value="HYR_dom"/>
</dbReference>
<organism evidence="5 6">
    <name type="scientific">Brumimicrobium oceani</name>
    <dbReference type="NCBI Taxonomy" id="2100725"/>
    <lineage>
        <taxon>Bacteria</taxon>
        <taxon>Pseudomonadati</taxon>
        <taxon>Bacteroidota</taxon>
        <taxon>Flavobacteriia</taxon>
        <taxon>Flavobacteriales</taxon>
        <taxon>Crocinitomicaceae</taxon>
        <taxon>Brumimicrobium</taxon>
    </lineage>
</organism>
<evidence type="ECO:0000313" key="5">
    <source>
        <dbReference type="EMBL" id="PWH85157.1"/>
    </source>
</evidence>
<protein>
    <recommendedName>
        <fullName evidence="7">PKD domain-containing protein</fullName>
    </recommendedName>
</protein>
<feature type="domain" description="HYR" evidence="4">
    <location>
        <begin position="1504"/>
        <end position="1588"/>
    </location>
</feature>
<dbReference type="InterPro" id="IPR022409">
    <property type="entry name" value="PKD/Chitinase_dom"/>
</dbReference>
<dbReference type="PROSITE" id="PS50825">
    <property type="entry name" value="HYR"/>
    <property type="match status" value="8"/>
</dbReference>
<dbReference type="InterPro" id="IPR026341">
    <property type="entry name" value="T9SS_type_B"/>
</dbReference>
<dbReference type="Gene3D" id="2.60.120.200">
    <property type="match status" value="1"/>
</dbReference>
<dbReference type="NCBIfam" id="TIGR04131">
    <property type="entry name" value="Bac_Flav_CTERM"/>
    <property type="match status" value="1"/>
</dbReference>
<feature type="domain" description="HYR" evidence="4">
    <location>
        <begin position="1270"/>
        <end position="1349"/>
    </location>
</feature>
<evidence type="ECO:0008006" key="7">
    <source>
        <dbReference type="Google" id="ProtNLM"/>
    </source>
</evidence>
<dbReference type="Pfam" id="PF13585">
    <property type="entry name" value="CHU_C"/>
    <property type="match status" value="1"/>
</dbReference>
<dbReference type="EMBL" id="QFRJ01000008">
    <property type="protein sequence ID" value="PWH85157.1"/>
    <property type="molecule type" value="Genomic_DNA"/>
</dbReference>
<evidence type="ECO:0000259" key="4">
    <source>
        <dbReference type="PROSITE" id="PS50825"/>
    </source>
</evidence>
<keyword evidence="1" id="KW-0677">Repeat</keyword>
<reference evidence="5 6" key="1">
    <citation type="submission" date="2018-05" db="EMBL/GenBank/DDBJ databases">
        <title>Brumimicrobium oceani sp. nov., isolated from coastal sediment.</title>
        <authorList>
            <person name="Kou Y."/>
        </authorList>
    </citation>
    <scope>NUCLEOTIDE SEQUENCE [LARGE SCALE GENOMIC DNA]</scope>
    <source>
        <strain evidence="5 6">C305</strain>
    </source>
</reference>
<dbReference type="Proteomes" id="UP000245370">
    <property type="component" value="Unassembled WGS sequence"/>
</dbReference>
<feature type="chain" id="PRO_5015750410" description="PKD domain-containing protein" evidence="2">
    <location>
        <begin position="19"/>
        <end position="1769"/>
    </location>
</feature>
<dbReference type="Pfam" id="PF13385">
    <property type="entry name" value="Laminin_G_3"/>
    <property type="match status" value="1"/>
</dbReference>
<dbReference type="Pfam" id="PF02494">
    <property type="entry name" value="HYR"/>
    <property type="match status" value="13"/>
</dbReference>
<feature type="domain" description="PKD" evidence="3">
    <location>
        <begin position="216"/>
        <end position="277"/>
    </location>
</feature>
<evidence type="ECO:0000256" key="1">
    <source>
        <dbReference type="ARBA" id="ARBA00022737"/>
    </source>
</evidence>